<keyword evidence="1 3" id="KW-0597">Phosphoprotein</keyword>
<dbReference type="Pfam" id="PF00196">
    <property type="entry name" value="GerE"/>
    <property type="match status" value="1"/>
</dbReference>
<accession>A0A5C8V4Y1</accession>
<dbReference type="Gene3D" id="3.40.50.2300">
    <property type="match status" value="1"/>
</dbReference>
<dbReference type="PROSITE" id="PS50043">
    <property type="entry name" value="HTH_LUXR_2"/>
    <property type="match status" value="1"/>
</dbReference>
<reference evidence="6 7" key="1">
    <citation type="submission" date="2019-08" db="EMBL/GenBank/DDBJ databases">
        <title>Professor.</title>
        <authorList>
            <person name="Park J.S."/>
        </authorList>
    </citation>
    <scope>NUCLEOTIDE SEQUENCE [LARGE SCALE GENOMIC DNA]</scope>
    <source>
        <strain evidence="6 7">176CP5-101</strain>
    </source>
</reference>
<dbReference type="Proteomes" id="UP000321456">
    <property type="component" value="Unassembled WGS sequence"/>
</dbReference>
<dbReference type="PRINTS" id="PR00038">
    <property type="entry name" value="HTHLUXR"/>
</dbReference>
<dbReference type="AlphaFoldDB" id="A0A5C8V4Y1"/>
<evidence type="ECO:0000259" key="5">
    <source>
        <dbReference type="PROSITE" id="PS50110"/>
    </source>
</evidence>
<dbReference type="PROSITE" id="PS00622">
    <property type="entry name" value="HTH_LUXR_1"/>
    <property type="match status" value="1"/>
</dbReference>
<dbReference type="PANTHER" id="PTHR43214">
    <property type="entry name" value="TWO-COMPONENT RESPONSE REGULATOR"/>
    <property type="match status" value="1"/>
</dbReference>
<dbReference type="Pfam" id="PF00072">
    <property type="entry name" value="Response_reg"/>
    <property type="match status" value="1"/>
</dbReference>
<protein>
    <submittedName>
        <fullName evidence="6">Response regulator transcription factor</fullName>
    </submittedName>
</protein>
<dbReference type="CDD" id="cd17535">
    <property type="entry name" value="REC_NarL-like"/>
    <property type="match status" value="1"/>
</dbReference>
<keyword evidence="2" id="KW-0238">DNA-binding</keyword>
<evidence type="ECO:0000256" key="3">
    <source>
        <dbReference type="PROSITE-ProRule" id="PRU00169"/>
    </source>
</evidence>
<dbReference type="InterPro" id="IPR058245">
    <property type="entry name" value="NreC/VraR/RcsB-like_REC"/>
</dbReference>
<evidence type="ECO:0000256" key="2">
    <source>
        <dbReference type="ARBA" id="ARBA00023125"/>
    </source>
</evidence>
<dbReference type="RefSeq" id="WP_147744843.1">
    <property type="nucleotide sequence ID" value="NZ_VRUR01000002.1"/>
</dbReference>
<dbReference type="InterPro" id="IPR039420">
    <property type="entry name" value="WalR-like"/>
</dbReference>
<dbReference type="InterPro" id="IPR000792">
    <property type="entry name" value="Tscrpt_reg_LuxR_C"/>
</dbReference>
<dbReference type="GO" id="GO:0000160">
    <property type="term" value="P:phosphorelay signal transduction system"/>
    <property type="evidence" value="ECO:0007669"/>
    <property type="project" value="InterPro"/>
</dbReference>
<feature type="modified residue" description="4-aspartylphosphate" evidence="3">
    <location>
        <position position="54"/>
    </location>
</feature>
<dbReference type="SMART" id="SM00421">
    <property type="entry name" value="HTH_LUXR"/>
    <property type="match status" value="1"/>
</dbReference>
<organism evidence="6 7">
    <name type="scientific">Flagellimonas hymeniacidonis</name>
    <dbReference type="NCBI Taxonomy" id="2603628"/>
    <lineage>
        <taxon>Bacteria</taxon>
        <taxon>Pseudomonadati</taxon>
        <taxon>Bacteroidota</taxon>
        <taxon>Flavobacteriia</taxon>
        <taxon>Flavobacteriales</taxon>
        <taxon>Flavobacteriaceae</taxon>
        <taxon>Flagellimonas</taxon>
    </lineage>
</organism>
<dbReference type="SUPFAM" id="SSF52172">
    <property type="entry name" value="CheY-like"/>
    <property type="match status" value="1"/>
</dbReference>
<dbReference type="SMART" id="SM00448">
    <property type="entry name" value="REC"/>
    <property type="match status" value="1"/>
</dbReference>
<comment type="caution">
    <text evidence="6">The sequence shown here is derived from an EMBL/GenBank/DDBJ whole genome shotgun (WGS) entry which is preliminary data.</text>
</comment>
<feature type="domain" description="HTH luxR-type" evidence="4">
    <location>
        <begin position="139"/>
        <end position="204"/>
    </location>
</feature>
<keyword evidence="7" id="KW-1185">Reference proteome</keyword>
<evidence type="ECO:0000313" key="6">
    <source>
        <dbReference type="EMBL" id="TXN36072.1"/>
    </source>
</evidence>
<dbReference type="PANTHER" id="PTHR43214:SF43">
    <property type="entry name" value="TWO-COMPONENT RESPONSE REGULATOR"/>
    <property type="match status" value="1"/>
</dbReference>
<dbReference type="EMBL" id="VRUR01000002">
    <property type="protein sequence ID" value="TXN36072.1"/>
    <property type="molecule type" value="Genomic_DNA"/>
</dbReference>
<dbReference type="SUPFAM" id="SSF46894">
    <property type="entry name" value="C-terminal effector domain of the bipartite response regulators"/>
    <property type="match status" value="1"/>
</dbReference>
<sequence length="207" mass="23031">MIRVALADDHTMFREGLVSLLSQGNHVAVVAQANNGKELLDLLLDTPADVLILDIEMPEMDGFDTIQKIKELSIDLKILVLTMHSTPQFIKNIFKAGADGYLPKDVGKTTLLEAIDRVHQTGSYHSPETMKIVMDNLKEGTISTGISPREKEIIRLIADGYTTQEIAEKLYLSKHTVESHRKNILLKLGLKNSAGLVKYAIHRGLIY</sequence>
<evidence type="ECO:0000256" key="1">
    <source>
        <dbReference type="ARBA" id="ARBA00022553"/>
    </source>
</evidence>
<gene>
    <name evidence="6" type="ORF">FVB32_16060</name>
</gene>
<dbReference type="InterPro" id="IPR011006">
    <property type="entry name" value="CheY-like_superfamily"/>
</dbReference>
<feature type="domain" description="Response regulatory" evidence="5">
    <location>
        <begin position="3"/>
        <end position="119"/>
    </location>
</feature>
<dbReference type="PROSITE" id="PS50110">
    <property type="entry name" value="RESPONSE_REGULATORY"/>
    <property type="match status" value="1"/>
</dbReference>
<dbReference type="GO" id="GO:0006355">
    <property type="term" value="P:regulation of DNA-templated transcription"/>
    <property type="evidence" value="ECO:0007669"/>
    <property type="project" value="InterPro"/>
</dbReference>
<dbReference type="InterPro" id="IPR016032">
    <property type="entry name" value="Sig_transdc_resp-reg_C-effctor"/>
</dbReference>
<proteinExistence type="predicted"/>
<dbReference type="GO" id="GO:0003677">
    <property type="term" value="F:DNA binding"/>
    <property type="evidence" value="ECO:0007669"/>
    <property type="project" value="UniProtKB-KW"/>
</dbReference>
<evidence type="ECO:0000259" key="4">
    <source>
        <dbReference type="PROSITE" id="PS50043"/>
    </source>
</evidence>
<evidence type="ECO:0000313" key="7">
    <source>
        <dbReference type="Proteomes" id="UP000321456"/>
    </source>
</evidence>
<name>A0A5C8V4Y1_9FLAO</name>
<dbReference type="CDD" id="cd06170">
    <property type="entry name" value="LuxR_C_like"/>
    <property type="match status" value="1"/>
</dbReference>
<dbReference type="InterPro" id="IPR001789">
    <property type="entry name" value="Sig_transdc_resp-reg_receiver"/>
</dbReference>